<feature type="transmembrane region" description="Helical" evidence="9">
    <location>
        <begin position="86"/>
        <end position="104"/>
    </location>
</feature>
<feature type="transmembrane region" description="Helical" evidence="9">
    <location>
        <begin position="6"/>
        <end position="24"/>
    </location>
</feature>
<dbReference type="GO" id="GO:0042773">
    <property type="term" value="P:ATP synthesis coupled electron transport"/>
    <property type="evidence" value="ECO:0007669"/>
    <property type="project" value="InterPro"/>
</dbReference>
<dbReference type="PANTHER" id="PTHR42703">
    <property type="entry name" value="NADH DEHYDROGENASE"/>
    <property type="match status" value="1"/>
</dbReference>
<keyword evidence="4" id="KW-1003">Cell membrane</keyword>
<comment type="subcellular location">
    <subcellularLocation>
        <location evidence="1">Cell membrane</location>
        <topology evidence="1">Multi-pass membrane protein</topology>
    </subcellularLocation>
    <subcellularLocation>
        <location evidence="8">Membrane</location>
        <topology evidence="8">Multi-pass membrane protein</topology>
    </subcellularLocation>
</comment>
<evidence type="ECO:0000256" key="7">
    <source>
        <dbReference type="ARBA" id="ARBA00023136"/>
    </source>
</evidence>
<dbReference type="RefSeq" id="WP_149796881.1">
    <property type="nucleotide sequence ID" value="NZ_FMYT01000023.1"/>
</dbReference>
<feature type="transmembrane region" description="Helical" evidence="9">
    <location>
        <begin position="411"/>
        <end position="432"/>
    </location>
</feature>
<evidence type="ECO:0000256" key="3">
    <source>
        <dbReference type="ARBA" id="ARBA00008483"/>
    </source>
</evidence>
<dbReference type="Pfam" id="PF00361">
    <property type="entry name" value="Proton_antipo_M"/>
    <property type="match status" value="1"/>
</dbReference>
<evidence type="ECO:0000256" key="2">
    <source>
        <dbReference type="ARBA" id="ARBA00005346"/>
    </source>
</evidence>
<evidence type="ECO:0000313" key="13">
    <source>
        <dbReference type="Proteomes" id="UP000324896"/>
    </source>
</evidence>
<dbReference type="Proteomes" id="UP000324896">
    <property type="component" value="Unassembled WGS sequence"/>
</dbReference>
<feature type="domain" description="NADH-Ubiquinone oxidoreductase (complex I) chain 5 N-terminal" evidence="11">
    <location>
        <begin position="77"/>
        <end position="114"/>
    </location>
</feature>
<feature type="transmembrane region" description="Helical" evidence="9">
    <location>
        <begin position="377"/>
        <end position="399"/>
    </location>
</feature>
<dbReference type="PANTHER" id="PTHR42703:SF1">
    <property type="entry name" value="NA(+)_H(+) ANTIPORTER SUBUNIT D1"/>
    <property type="match status" value="1"/>
</dbReference>
<evidence type="ECO:0000259" key="10">
    <source>
        <dbReference type="Pfam" id="PF00361"/>
    </source>
</evidence>
<proteinExistence type="inferred from homology"/>
<feature type="transmembrane region" description="Helical" evidence="9">
    <location>
        <begin position="242"/>
        <end position="263"/>
    </location>
</feature>
<feature type="transmembrane region" description="Helical" evidence="9">
    <location>
        <begin position="169"/>
        <end position="191"/>
    </location>
</feature>
<name>A0A1G6RG05_9FIRM</name>
<feature type="transmembrane region" description="Helical" evidence="9">
    <location>
        <begin position="283"/>
        <end position="301"/>
    </location>
</feature>
<feature type="transmembrane region" description="Helical" evidence="9">
    <location>
        <begin position="139"/>
        <end position="157"/>
    </location>
</feature>
<keyword evidence="5 8" id="KW-0812">Transmembrane</keyword>
<dbReference type="EMBL" id="FMYT01000023">
    <property type="protein sequence ID" value="SDD03488.1"/>
    <property type="molecule type" value="Genomic_DNA"/>
</dbReference>
<evidence type="ECO:0000313" key="12">
    <source>
        <dbReference type="EMBL" id="SDD03488.1"/>
    </source>
</evidence>
<comment type="similarity">
    <text evidence="3">Belongs to the CPA3 antiporters (TC 2.A.63) subunit A family.</text>
</comment>
<feature type="transmembrane region" description="Helical" evidence="9">
    <location>
        <begin position="308"/>
        <end position="326"/>
    </location>
</feature>
<evidence type="ECO:0000256" key="1">
    <source>
        <dbReference type="ARBA" id="ARBA00004651"/>
    </source>
</evidence>
<protein>
    <submittedName>
        <fullName evidence="12">Multisubunit sodium/proton antiporter, MrpD subunit</fullName>
    </submittedName>
</protein>
<evidence type="ECO:0000256" key="9">
    <source>
        <dbReference type="SAM" id="Phobius"/>
    </source>
</evidence>
<feature type="transmembrane region" description="Helical" evidence="9">
    <location>
        <begin position="116"/>
        <end position="133"/>
    </location>
</feature>
<feature type="transmembrane region" description="Helical" evidence="9">
    <location>
        <begin position="36"/>
        <end position="56"/>
    </location>
</feature>
<accession>A0A1G6RG05</accession>
<gene>
    <name evidence="12" type="ORF">SAMN04488597_12318</name>
</gene>
<dbReference type="InterPro" id="IPR001750">
    <property type="entry name" value="ND/Mrp_TM"/>
</dbReference>
<evidence type="ECO:0000256" key="6">
    <source>
        <dbReference type="ARBA" id="ARBA00022989"/>
    </source>
</evidence>
<dbReference type="PRINTS" id="PR01437">
    <property type="entry name" value="NUOXDRDTASE4"/>
</dbReference>
<feature type="domain" description="NADH:quinone oxidoreductase/Mrp antiporter transmembrane" evidence="10">
    <location>
        <begin position="134"/>
        <end position="425"/>
    </location>
</feature>
<sequence>MSLMNIELILLTVLPALIAIFMYFSTDFNRHSRNFIAIMGAGIDLALVISLFSLNFEAVKNSNFFLQYTLGYTDTPFVINLAMDNLSLLFSLIVTSAIFLIVIFSTQYITDKENTYFALFFLVLASIQGSILTADLFTLYLFIEAITIFTTPLISFEKTEETTRAAMQYLFYGITGGVFFFISMILIYFNLGTLKMAAVAESFALISTPMQLTIIIFFLLALIIKLGIFPIHFWLPRAHSACPAPISALLSGVLLKVYLYIFMRLFWTMIAFDFLVELHLSDFVLNLALVSSLIGHVFALQADDLKKMLAYSSIGHIGMILAVLLLNTEAAFYGGLLHITAHLMMKSGLFLSSGYLLQTTLSHNINDLRGIGHTNRLVFAAFIIICLGTIGMPPLIGFVSKWYVLLAFLKARHFFGAFVVAAGSIIALIYYLRYISHAYETVKEDGKSIKEELLSLKGFFSSTNKMKSVIYIFTILIVIFGLGFKILEMPINTAIFELLNPEKYIELVLGG</sequence>
<keyword evidence="7 9" id="KW-0472">Membrane</keyword>
<dbReference type="InterPro" id="IPR001516">
    <property type="entry name" value="Proton_antipo_N"/>
</dbReference>
<dbReference type="GO" id="GO:0005886">
    <property type="term" value="C:plasma membrane"/>
    <property type="evidence" value="ECO:0007669"/>
    <property type="project" value="UniProtKB-SubCell"/>
</dbReference>
<keyword evidence="6 9" id="KW-1133">Transmembrane helix</keyword>
<evidence type="ECO:0000259" key="11">
    <source>
        <dbReference type="Pfam" id="PF00662"/>
    </source>
</evidence>
<feature type="transmembrane region" description="Helical" evidence="9">
    <location>
        <begin position="469"/>
        <end position="487"/>
    </location>
</feature>
<organism evidence="12 13">
    <name type="scientific">Halanaerobium congolense</name>
    <dbReference type="NCBI Taxonomy" id="54121"/>
    <lineage>
        <taxon>Bacteria</taxon>
        <taxon>Bacillati</taxon>
        <taxon>Bacillota</taxon>
        <taxon>Clostridia</taxon>
        <taxon>Halanaerobiales</taxon>
        <taxon>Halanaerobiaceae</taxon>
        <taxon>Halanaerobium</taxon>
    </lineage>
</organism>
<dbReference type="AlphaFoldDB" id="A0A1G6RG05"/>
<comment type="similarity">
    <text evidence="2">Belongs to the CPA3 antiporters (TC 2.A.63) subunit D family.</text>
</comment>
<reference evidence="12 13" key="1">
    <citation type="submission" date="2016-10" db="EMBL/GenBank/DDBJ databases">
        <authorList>
            <person name="Varghese N."/>
            <person name="Submissions S."/>
        </authorList>
    </citation>
    <scope>NUCLEOTIDE SEQUENCE [LARGE SCALE GENOMIC DNA]</scope>
    <source>
        <strain evidence="12 13">WG10</strain>
    </source>
</reference>
<dbReference type="InterPro" id="IPR003918">
    <property type="entry name" value="NADH_UbQ_OxRdtase"/>
</dbReference>
<evidence type="ECO:0000256" key="8">
    <source>
        <dbReference type="RuleBase" id="RU000320"/>
    </source>
</evidence>
<dbReference type="InterPro" id="IPR050586">
    <property type="entry name" value="CPA3_Na-H_Antiporter_D"/>
</dbReference>
<dbReference type="GO" id="GO:0008137">
    <property type="term" value="F:NADH dehydrogenase (ubiquinone) activity"/>
    <property type="evidence" value="ECO:0007669"/>
    <property type="project" value="InterPro"/>
</dbReference>
<dbReference type="Pfam" id="PF00662">
    <property type="entry name" value="Proton_antipo_N"/>
    <property type="match status" value="1"/>
</dbReference>
<feature type="transmembrane region" description="Helical" evidence="9">
    <location>
        <begin position="211"/>
        <end position="235"/>
    </location>
</feature>
<evidence type="ECO:0000256" key="5">
    <source>
        <dbReference type="ARBA" id="ARBA00022692"/>
    </source>
</evidence>
<evidence type="ECO:0000256" key="4">
    <source>
        <dbReference type="ARBA" id="ARBA00022475"/>
    </source>
</evidence>